<name>A0A385SV03_9BACT</name>
<gene>
    <name evidence="3" type="ORF">D4L85_26860</name>
</gene>
<accession>A0A385SV03</accession>
<evidence type="ECO:0000256" key="1">
    <source>
        <dbReference type="SAM" id="SignalP"/>
    </source>
</evidence>
<dbReference type="KEGG" id="chk:D4L85_26860"/>
<dbReference type="EMBL" id="CP032382">
    <property type="protein sequence ID" value="AYB33977.1"/>
    <property type="molecule type" value="Genomic_DNA"/>
</dbReference>
<evidence type="ECO:0000313" key="4">
    <source>
        <dbReference type="Proteomes" id="UP000266183"/>
    </source>
</evidence>
<evidence type="ECO:0000313" key="3">
    <source>
        <dbReference type="EMBL" id="AYB33977.1"/>
    </source>
</evidence>
<protein>
    <submittedName>
        <fullName evidence="3">DUF4136 domain-containing protein</fullName>
    </submittedName>
</protein>
<sequence length="215" mass="24529">MKRHYKKGFGSVLLGVVMLSFAGCYERGADYVEDFDIVVTKHDTKFDFKKLHTYAIPDKVVKITGNLVQGDDLEFVSDVYAKVILDNIKKNLDAYGWAMVDKNANPDVIILPTSMSSTVIYYYYDWWYWGWYYPYDPWGWYYPYYPYYGGSYTTGSLFIQMTYPDGITAAGNIPVIWSGVLNGLLEGSTANINARIATGIDQAFTQSPFLKLTNN</sequence>
<dbReference type="Proteomes" id="UP000266183">
    <property type="component" value="Chromosome"/>
</dbReference>
<feature type="chain" id="PRO_5017414345" evidence="1">
    <location>
        <begin position="23"/>
        <end position="215"/>
    </location>
</feature>
<dbReference type="Pfam" id="PF13590">
    <property type="entry name" value="DUF4136"/>
    <property type="match status" value="1"/>
</dbReference>
<dbReference type="InterPro" id="IPR025411">
    <property type="entry name" value="DUF4136"/>
</dbReference>
<feature type="domain" description="DUF4136" evidence="2">
    <location>
        <begin position="38"/>
        <end position="208"/>
    </location>
</feature>
<dbReference type="PROSITE" id="PS51257">
    <property type="entry name" value="PROKAR_LIPOPROTEIN"/>
    <property type="match status" value="1"/>
</dbReference>
<keyword evidence="1" id="KW-0732">Signal</keyword>
<dbReference type="AlphaFoldDB" id="A0A385SV03"/>
<organism evidence="3 4">
    <name type="scientific">Chryseolinea soli</name>
    <dbReference type="NCBI Taxonomy" id="2321403"/>
    <lineage>
        <taxon>Bacteria</taxon>
        <taxon>Pseudomonadati</taxon>
        <taxon>Bacteroidota</taxon>
        <taxon>Cytophagia</taxon>
        <taxon>Cytophagales</taxon>
        <taxon>Fulvivirgaceae</taxon>
        <taxon>Chryseolinea</taxon>
    </lineage>
</organism>
<dbReference type="OrthoDB" id="677831at2"/>
<dbReference type="RefSeq" id="WP_119757203.1">
    <property type="nucleotide sequence ID" value="NZ_CP032382.1"/>
</dbReference>
<reference evidence="4" key="1">
    <citation type="submission" date="2018-09" db="EMBL/GenBank/DDBJ databases">
        <title>Chryseolinea sp. KIS68-18 isolated from soil.</title>
        <authorList>
            <person name="Weon H.-Y."/>
            <person name="Kwon S.-W."/>
            <person name="Lee S.A."/>
        </authorList>
    </citation>
    <scope>NUCLEOTIDE SEQUENCE [LARGE SCALE GENOMIC DNA]</scope>
    <source>
        <strain evidence="4">KIS68-18</strain>
    </source>
</reference>
<evidence type="ECO:0000259" key="2">
    <source>
        <dbReference type="Pfam" id="PF13590"/>
    </source>
</evidence>
<keyword evidence="4" id="KW-1185">Reference proteome</keyword>
<dbReference type="Gene3D" id="3.30.160.670">
    <property type="match status" value="1"/>
</dbReference>
<proteinExistence type="predicted"/>
<feature type="signal peptide" evidence="1">
    <location>
        <begin position="1"/>
        <end position="22"/>
    </location>
</feature>